<dbReference type="PANTHER" id="PTHR11732">
    <property type="entry name" value="ALDO/KETO REDUCTASE"/>
    <property type="match status" value="1"/>
</dbReference>
<dbReference type="GO" id="GO:0016491">
    <property type="term" value="F:oxidoreductase activity"/>
    <property type="evidence" value="ECO:0007669"/>
    <property type="project" value="InterPro"/>
</dbReference>
<dbReference type="Proteomes" id="UP000230423">
    <property type="component" value="Unassembled WGS sequence"/>
</dbReference>
<sequence>IRSIGVSNFNHKQIERVIANSTIKPAVLQVELHPYFQQKKLREFCKEKHIAVTAYSSLSNPGSAFFRKAGDPNLLTDPVIKKIASAHNKPSETFLPKYLKELLLAEALSK</sequence>
<evidence type="ECO:0000313" key="3">
    <source>
        <dbReference type="Proteomes" id="UP000230423"/>
    </source>
</evidence>
<evidence type="ECO:0000259" key="1">
    <source>
        <dbReference type="Pfam" id="PF00248"/>
    </source>
</evidence>
<feature type="non-terminal residue" evidence="2">
    <location>
        <position position="1"/>
    </location>
</feature>
<accession>A0A2G9TW79</accession>
<feature type="domain" description="NADP-dependent oxidoreductase" evidence="1">
    <location>
        <begin position="1"/>
        <end position="65"/>
    </location>
</feature>
<dbReference type="SUPFAM" id="SSF51430">
    <property type="entry name" value="NAD(P)-linked oxidoreductase"/>
    <property type="match status" value="1"/>
</dbReference>
<dbReference type="InterPro" id="IPR036812">
    <property type="entry name" value="NAD(P)_OxRdtase_dom_sf"/>
</dbReference>
<proteinExistence type="predicted"/>
<organism evidence="2 3">
    <name type="scientific">Teladorsagia circumcincta</name>
    <name type="common">Brown stomach worm</name>
    <name type="synonym">Ostertagia circumcincta</name>
    <dbReference type="NCBI Taxonomy" id="45464"/>
    <lineage>
        <taxon>Eukaryota</taxon>
        <taxon>Metazoa</taxon>
        <taxon>Ecdysozoa</taxon>
        <taxon>Nematoda</taxon>
        <taxon>Chromadorea</taxon>
        <taxon>Rhabditida</taxon>
        <taxon>Rhabditina</taxon>
        <taxon>Rhabditomorpha</taxon>
        <taxon>Strongyloidea</taxon>
        <taxon>Trichostrongylidae</taxon>
        <taxon>Teladorsagia</taxon>
    </lineage>
</organism>
<dbReference type="Gene3D" id="3.20.20.100">
    <property type="entry name" value="NADP-dependent oxidoreductase domain"/>
    <property type="match status" value="1"/>
</dbReference>
<evidence type="ECO:0000313" key="2">
    <source>
        <dbReference type="EMBL" id="PIO62279.1"/>
    </source>
</evidence>
<dbReference type="EMBL" id="KZ352301">
    <property type="protein sequence ID" value="PIO62279.1"/>
    <property type="molecule type" value="Genomic_DNA"/>
</dbReference>
<dbReference type="InterPro" id="IPR023210">
    <property type="entry name" value="NADP_OxRdtase_dom"/>
</dbReference>
<name>A0A2G9TW79_TELCI</name>
<dbReference type="Pfam" id="PF00248">
    <property type="entry name" value="Aldo_ket_red"/>
    <property type="match status" value="1"/>
</dbReference>
<feature type="non-terminal residue" evidence="2">
    <location>
        <position position="110"/>
    </location>
</feature>
<reference evidence="2 3" key="1">
    <citation type="submission" date="2015-09" db="EMBL/GenBank/DDBJ databases">
        <title>Draft genome of the parasitic nematode Teladorsagia circumcincta isolate WARC Sus (inbred).</title>
        <authorList>
            <person name="Mitreva M."/>
        </authorList>
    </citation>
    <scope>NUCLEOTIDE SEQUENCE [LARGE SCALE GENOMIC DNA]</scope>
    <source>
        <strain evidence="2 3">S</strain>
    </source>
</reference>
<dbReference type="OrthoDB" id="416253at2759"/>
<dbReference type="InterPro" id="IPR020471">
    <property type="entry name" value="AKR"/>
</dbReference>
<protein>
    <recommendedName>
        <fullName evidence="1">NADP-dependent oxidoreductase domain-containing protein</fullName>
    </recommendedName>
</protein>
<dbReference type="PRINTS" id="PR00069">
    <property type="entry name" value="ALDKETRDTASE"/>
</dbReference>
<keyword evidence="3" id="KW-1185">Reference proteome</keyword>
<gene>
    <name evidence="2" type="ORF">TELCIR_16173</name>
</gene>
<dbReference type="AlphaFoldDB" id="A0A2G9TW79"/>